<feature type="region of interest" description="Disordered" evidence="1">
    <location>
        <begin position="1"/>
        <end position="21"/>
    </location>
</feature>
<dbReference type="AlphaFoldDB" id="A0AAF0ZQR4"/>
<proteinExistence type="predicted"/>
<dbReference type="EMBL" id="CP133620">
    <property type="protein sequence ID" value="WMV48602.1"/>
    <property type="molecule type" value="Genomic_DNA"/>
</dbReference>
<protein>
    <submittedName>
        <fullName evidence="2">Uncharacterized protein</fullName>
    </submittedName>
</protein>
<dbReference type="Proteomes" id="UP001234989">
    <property type="component" value="Chromosome 9"/>
</dbReference>
<sequence>MGSTFGGPLETCGQSLEKIPA</sequence>
<reference evidence="2" key="1">
    <citation type="submission" date="2023-08" db="EMBL/GenBank/DDBJ databases">
        <title>A de novo genome assembly of Solanum verrucosum Schlechtendal, a Mexican diploid species geographically isolated from the other diploid A-genome species in potato relatives.</title>
        <authorList>
            <person name="Hosaka K."/>
        </authorList>
    </citation>
    <scope>NUCLEOTIDE SEQUENCE</scope>
    <source>
        <tissue evidence="2">Young leaves</tissue>
    </source>
</reference>
<gene>
    <name evidence="2" type="ORF">MTR67_041987</name>
</gene>
<accession>A0AAF0ZQR4</accession>
<evidence type="ECO:0000256" key="1">
    <source>
        <dbReference type="SAM" id="MobiDB-lite"/>
    </source>
</evidence>
<name>A0AAF0ZQR4_SOLVR</name>
<organism evidence="2 3">
    <name type="scientific">Solanum verrucosum</name>
    <dbReference type="NCBI Taxonomy" id="315347"/>
    <lineage>
        <taxon>Eukaryota</taxon>
        <taxon>Viridiplantae</taxon>
        <taxon>Streptophyta</taxon>
        <taxon>Embryophyta</taxon>
        <taxon>Tracheophyta</taxon>
        <taxon>Spermatophyta</taxon>
        <taxon>Magnoliopsida</taxon>
        <taxon>eudicotyledons</taxon>
        <taxon>Gunneridae</taxon>
        <taxon>Pentapetalae</taxon>
        <taxon>asterids</taxon>
        <taxon>lamiids</taxon>
        <taxon>Solanales</taxon>
        <taxon>Solanaceae</taxon>
        <taxon>Solanoideae</taxon>
        <taxon>Solaneae</taxon>
        <taxon>Solanum</taxon>
    </lineage>
</organism>
<evidence type="ECO:0000313" key="2">
    <source>
        <dbReference type="EMBL" id="WMV48602.1"/>
    </source>
</evidence>
<evidence type="ECO:0000313" key="3">
    <source>
        <dbReference type="Proteomes" id="UP001234989"/>
    </source>
</evidence>
<keyword evidence="3" id="KW-1185">Reference proteome</keyword>